<name>A0ABS0A016_9FIRM</name>
<organism evidence="1 2">
    <name type="scientific">Fusibacter ferrireducens</name>
    <dbReference type="NCBI Taxonomy" id="2785058"/>
    <lineage>
        <taxon>Bacteria</taxon>
        <taxon>Bacillati</taxon>
        <taxon>Bacillota</taxon>
        <taxon>Clostridia</taxon>
        <taxon>Eubacteriales</taxon>
        <taxon>Eubacteriales Family XII. Incertae Sedis</taxon>
        <taxon>Fusibacter</taxon>
    </lineage>
</organism>
<gene>
    <name evidence="1" type="ORF">ISU02_23340</name>
</gene>
<dbReference type="RefSeq" id="WP_194704279.1">
    <property type="nucleotide sequence ID" value="NZ_JADKNH010000030.1"/>
</dbReference>
<dbReference type="Proteomes" id="UP000614200">
    <property type="component" value="Unassembled WGS sequence"/>
</dbReference>
<dbReference type="InterPro" id="IPR046179">
    <property type="entry name" value="DUF6188"/>
</dbReference>
<keyword evidence="2" id="KW-1185">Reference proteome</keyword>
<proteinExistence type="predicted"/>
<sequence>MKNISCLLDKKVLEINGINPIITFEGQYYLTIECFWRILHKGYVVLSISKFEQSQDHRLMVDKLKNFFYNTRVVSATTKMLPSDLLITFDNGFELELLVDSEIYENWTISGDDKTLIVSLPGGELMGI</sequence>
<dbReference type="EMBL" id="JADKNH010000030">
    <property type="protein sequence ID" value="MBF4696043.1"/>
    <property type="molecule type" value="Genomic_DNA"/>
</dbReference>
<comment type="caution">
    <text evidence="1">The sequence shown here is derived from an EMBL/GenBank/DDBJ whole genome shotgun (WGS) entry which is preliminary data.</text>
</comment>
<dbReference type="Pfam" id="PF19686">
    <property type="entry name" value="DUF6188"/>
    <property type="match status" value="1"/>
</dbReference>
<evidence type="ECO:0000313" key="1">
    <source>
        <dbReference type="EMBL" id="MBF4696043.1"/>
    </source>
</evidence>
<evidence type="ECO:0000313" key="2">
    <source>
        <dbReference type="Proteomes" id="UP000614200"/>
    </source>
</evidence>
<protein>
    <submittedName>
        <fullName evidence="1">Uncharacterized protein</fullName>
    </submittedName>
</protein>
<reference evidence="1 2" key="1">
    <citation type="submission" date="2020-11" db="EMBL/GenBank/DDBJ databases">
        <title>Fusibacter basophilias sp. nov.</title>
        <authorList>
            <person name="Qiu D."/>
        </authorList>
    </citation>
    <scope>NUCLEOTIDE SEQUENCE [LARGE SCALE GENOMIC DNA]</scope>
    <source>
        <strain evidence="1 2">Q10-2</strain>
    </source>
</reference>
<accession>A0ABS0A016</accession>